<accession>A0ABT3N9H5</accession>
<dbReference type="PANTHER" id="PTHR11735:SF11">
    <property type="entry name" value="TRNA THREONYLCARBAMOYLADENOSINE BIOSYNTHESIS PROTEIN TSAB"/>
    <property type="match status" value="1"/>
</dbReference>
<dbReference type="NCBIfam" id="TIGR03725">
    <property type="entry name" value="T6A_YeaZ"/>
    <property type="match status" value="1"/>
</dbReference>
<dbReference type="Proteomes" id="UP001209681">
    <property type="component" value="Unassembled WGS sequence"/>
</dbReference>
<proteinExistence type="predicted"/>
<keyword evidence="2" id="KW-0808">Transferase</keyword>
<dbReference type="InterPro" id="IPR022496">
    <property type="entry name" value="T6A_TsaB"/>
</dbReference>
<feature type="domain" description="Gcp-like" evidence="1">
    <location>
        <begin position="33"/>
        <end position="224"/>
    </location>
</feature>
<dbReference type="Gene3D" id="3.30.420.40">
    <property type="match status" value="2"/>
</dbReference>
<evidence type="ECO:0000313" key="2">
    <source>
        <dbReference type="EMBL" id="MCW7754115.1"/>
    </source>
</evidence>
<comment type="caution">
    <text evidence="2">The sequence shown here is derived from an EMBL/GenBank/DDBJ whole genome shotgun (WGS) entry which is preliminary data.</text>
</comment>
<dbReference type="InterPro" id="IPR000905">
    <property type="entry name" value="Gcp-like_dom"/>
</dbReference>
<dbReference type="Pfam" id="PF00814">
    <property type="entry name" value="TsaD"/>
    <property type="match status" value="1"/>
</dbReference>
<reference evidence="2 3" key="1">
    <citation type="submission" date="2022-11" db="EMBL/GenBank/DDBJ databases">
        <title>Desulfobotulus tamanensis H1 sp. nov. - anaerobic, alkaliphilic, sulphate reducing bacterium isolated from terrestrial mud volcano.</title>
        <authorList>
            <person name="Frolova A."/>
            <person name="Merkel A.Y."/>
            <person name="Slobodkin A.I."/>
        </authorList>
    </citation>
    <scope>NUCLEOTIDE SEQUENCE [LARGE SCALE GENOMIC DNA]</scope>
    <source>
        <strain evidence="2 3">H1</strain>
    </source>
</reference>
<dbReference type="GO" id="GO:0061711">
    <property type="term" value="F:tRNA N(6)-L-threonylcarbamoyladenine synthase activity"/>
    <property type="evidence" value="ECO:0007669"/>
    <property type="project" value="UniProtKB-EC"/>
</dbReference>
<evidence type="ECO:0000259" key="1">
    <source>
        <dbReference type="Pfam" id="PF00814"/>
    </source>
</evidence>
<name>A0ABT3N9H5_9BACT</name>
<dbReference type="CDD" id="cd24032">
    <property type="entry name" value="ASKHA_NBD_TsaB"/>
    <property type="match status" value="1"/>
</dbReference>
<dbReference type="SUPFAM" id="SSF53067">
    <property type="entry name" value="Actin-like ATPase domain"/>
    <property type="match status" value="2"/>
</dbReference>
<keyword evidence="2" id="KW-0012">Acyltransferase</keyword>
<sequence length="225" mass="23956">MKLLAADTTTAAASVCILDGQRVLAACFRNPGQTHSRHLLVMLEQVMADAGVRAGELDALVTTLGPGSFTGLRIGVSTLKGLAVSCGLPMFGFSTLEVLAARFLSFSRPVCAMVDARRGEVYAQLFDVSGPVPEARSEACAASLGMVLEQLEGSCLFVGSGAVFYKEQIQEVMGERALWPGCFSHDPDAREAGLLARIKGPEGAVDPSFILPLYLRKSDAEMNWK</sequence>
<protein>
    <submittedName>
        <fullName evidence="2">tRNA (Adenosine(37)-N6)-threonylcarbamoyltransferase complex dimerization subunit type 1 TsaB</fullName>
        <ecNumber evidence="2">2.3.1.234</ecNumber>
    </submittedName>
</protein>
<evidence type="ECO:0000313" key="3">
    <source>
        <dbReference type="Proteomes" id="UP001209681"/>
    </source>
</evidence>
<dbReference type="PANTHER" id="PTHR11735">
    <property type="entry name" value="TRNA N6-ADENOSINE THREONYLCARBAMOYLTRANSFERASE"/>
    <property type="match status" value="1"/>
</dbReference>
<keyword evidence="3" id="KW-1185">Reference proteome</keyword>
<dbReference type="EMBL" id="JAPFPW010000009">
    <property type="protein sequence ID" value="MCW7754115.1"/>
    <property type="molecule type" value="Genomic_DNA"/>
</dbReference>
<dbReference type="RefSeq" id="WP_265425035.1">
    <property type="nucleotide sequence ID" value="NZ_JAPFPW010000009.1"/>
</dbReference>
<organism evidence="2 3">
    <name type="scientific">Desulfobotulus pelophilus</name>
    <dbReference type="NCBI Taxonomy" id="2823377"/>
    <lineage>
        <taxon>Bacteria</taxon>
        <taxon>Pseudomonadati</taxon>
        <taxon>Thermodesulfobacteriota</taxon>
        <taxon>Desulfobacteria</taxon>
        <taxon>Desulfobacterales</taxon>
        <taxon>Desulfobacteraceae</taxon>
        <taxon>Desulfobotulus</taxon>
    </lineage>
</organism>
<gene>
    <name evidence="2" type="primary">tsaB</name>
    <name evidence="2" type="ORF">OOT00_08955</name>
</gene>
<dbReference type="InterPro" id="IPR043129">
    <property type="entry name" value="ATPase_NBD"/>
</dbReference>
<dbReference type="EC" id="2.3.1.234" evidence="2"/>